<evidence type="ECO:0000313" key="1">
    <source>
        <dbReference type="EMBL" id="OGG56195.1"/>
    </source>
</evidence>
<name>A0A1F6D496_HANXR</name>
<dbReference type="AlphaFoldDB" id="A0A1F6D496"/>
<gene>
    <name evidence="1" type="ORF">A3F84_16385</name>
</gene>
<comment type="caution">
    <text evidence="1">The sequence shown here is derived from an EMBL/GenBank/DDBJ whole genome shotgun (WGS) entry which is preliminary data.</text>
</comment>
<protein>
    <submittedName>
        <fullName evidence="1">Uncharacterized protein</fullName>
    </submittedName>
</protein>
<proteinExistence type="predicted"/>
<organism evidence="1 2">
    <name type="scientific">Handelsmanbacteria sp. (strain RIFCSPLOWO2_12_FULL_64_10)</name>
    <dbReference type="NCBI Taxonomy" id="1817868"/>
    <lineage>
        <taxon>Bacteria</taxon>
        <taxon>Candidatus Handelsmaniibacteriota</taxon>
    </lineage>
</organism>
<dbReference type="Proteomes" id="UP000178606">
    <property type="component" value="Unassembled WGS sequence"/>
</dbReference>
<reference evidence="1 2" key="1">
    <citation type="journal article" date="2016" name="Nat. Commun.">
        <title>Thousands of microbial genomes shed light on interconnected biogeochemical processes in an aquifer system.</title>
        <authorList>
            <person name="Anantharaman K."/>
            <person name="Brown C.T."/>
            <person name="Hug L.A."/>
            <person name="Sharon I."/>
            <person name="Castelle C.J."/>
            <person name="Probst A.J."/>
            <person name="Thomas B.C."/>
            <person name="Singh A."/>
            <person name="Wilkins M.J."/>
            <person name="Karaoz U."/>
            <person name="Brodie E.L."/>
            <person name="Williams K.H."/>
            <person name="Hubbard S.S."/>
            <person name="Banfield J.F."/>
        </authorList>
    </citation>
    <scope>NUCLEOTIDE SEQUENCE [LARGE SCALE GENOMIC DNA]</scope>
    <source>
        <strain evidence="2">RIFCSPLOWO2_12_FULL_64_10</strain>
    </source>
</reference>
<sequence length="71" mass="8150">MTKHNGIDALVRDLTDFRKVEMRQEDGAGLELARTYHSLGMTRDANRRVWSAGVDCLHARFRHRAGAWAVR</sequence>
<dbReference type="EMBL" id="MFKF01000042">
    <property type="protein sequence ID" value="OGG56195.1"/>
    <property type="molecule type" value="Genomic_DNA"/>
</dbReference>
<accession>A0A1F6D496</accession>
<evidence type="ECO:0000313" key="2">
    <source>
        <dbReference type="Proteomes" id="UP000178606"/>
    </source>
</evidence>